<dbReference type="Proteomes" id="UP000006263">
    <property type="component" value="Unassembled WGS sequence"/>
</dbReference>
<evidence type="ECO:0000313" key="2">
    <source>
        <dbReference type="Proteomes" id="UP000006263"/>
    </source>
</evidence>
<organism evidence="1 2">
    <name type="scientific">Paraglaciecola mesophila KMM 241</name>
    <dbReference type="NCBI Taxonomy" id="1128912"/>
    <lineage>
        <taxon>Bacteria</taxon>
        <taxon>Pseudomonadati</taxon>
        <taxon>Pseudomonadota</taxon>
        <taxon>Gammaproteobacteria</taxon>
        <taxon>Alteromonadales</taxon>
        <taxon>Alteromonadaceae</taxon>
        <taxon>Paraglaciecola</taxon>
    </lineage>
</organism>
<name>K6Z8I0_9ALTE</name>
<dbReference type="AlphaFoldDB" id="K6Z8I0"/>
<proteinExistence type="predicted"/>
<gene>
    <name evidence="1" type="ORF">GMES_4426</name>
</gene>
<reference evidence="1 2" key="1">
    <citation type="journal article" date="2017" name="Antonie Van Leeuwenhoek">
        <title>Rhizobium rhizosphaerae sp. nov., a novel species isolated from rice rhizosphere.</title>
        <authorList>
            <person name="Zhao J.J."/>
            <person name="Zhang J."/>
            <person name="Zhang R.J."/>
            <person name="Zhang C.W."/>
            <person name="Yin H.Q."/>
            <person name="Zhang X.X."/>
        </authorList>
    </citation>
    <scope>NUCLEOTIDE SEQUENCE [LARGE SCALE GENOMIC DNA]</scope>
    <source>
        <strain evidence="1 2">KMM 241</strain>
    </source>
</reference>
<dbReference type="EMBL" id="BAEP01000086">
    <property type="protein sequence ID" value="GAC26692.1"/>
    <property type="molecule type" value="Genomic_DNA"/>
</dbReference>
<sequence length="56" mass="6530">MTLNIYQPLHHLRPVILSMPVTLRWDWLNARRVIVNIILKMFHPAPSVSDSLIAIK</sequence>
<comment type="caution">
    <text evidence="1">The sequence shown here is derived from an EMBL/GenBank/DDBJ whole genome shotgun (WGS) entry which is preliminary data.</text>
</comment>
<protein>
    <submittedName>
        <fullName evidence="1">Uncharacterized protein</fullName>
    </submittedName>
</protein>
<accession>K6Z8I0</accession>
<evidence type="ECO:0000313" key="1">
    <source>
        <dbReference type="EMBL" id="GAC26692.1"/>
    </source>
</evidence>